<dbReference type="SUPFAM" id="SSF53335">
    <property type="entry name" value="S-adenosyl-L-methionine-dependent methyltransferases"/>
    <property type="match status" value="1"/>
</dbReference>
<evidence type="ECO:0000256" key="1">
    <source>
        <dbReference type="SAM" id="MobiDB-lite"/>
    </source>
</evidence>
<reference evidence="2" key="1">
    <citation type="submission" date="2021-06" db="EMBL/GenBank/DDBJ databases">
        <title>Comparative genomics, transcriptomics and evolutionary studies reveal genomic signatures of adaptation to plant cell wall in hemibiotrophic fungi.</title>
        <authorList>
            <consortium name="DOE Joint Genome Institute"/>
            <person name="Baroncelli R."/>
            <person name="Diaz J.F."/>
            <person name="Benocci T."/>
            <person name="Peng M."/>
            <person name="Battaglia E."/>
            <person name="Haridas S."/>
            <person name="Andreopoulos W."/>
            <person name="Labutti K."/>
            <person name="Pangilinan J."/>
            <person name="Floch G.L."/>
            <person name="Makela M.R."/>
            <person name="Henrissat B."/>
            <person name="Grigoriev I.V."/>
            <person name="Crouch J.A."/>
            <person name="De Vries R.P."/>
            <person name="Sukno S.A."/>
            <person name="Thon M.R."/>
        </authorList>
    </citation>
    <scope>NUCLEOTIDE SEQUENCE</scope>
    <source>
        <strain evidence="2">CBS 193.32</strain>
    </source>
</reference>
<dbReference type="PANTHER" id="PTHR39290">
    <property type="entry name" value="C3H1-TYPE DOMAIN-CONTAINING PROTEIN-RELATED"/>
    <property type="match status" value="1"/>
</dbReference>
<feature type="region of interest" description="Disordered" evidence="1">
    <location>
        <begin position="14"/>
        <end position="42"/>
    </location>
</feature>
<dbReference type="RefSeq" id="XP_060437239.1">
    <property type="nucleotide sequence ID" value="XM_060571514.1"/>
</dbReference>
<comment type="caution">
    <text evidence="2">The sequence shown here is derived from an EMBL/GenBank/DDBJ whole genome shotgun (WGS) entry which is preliminary data.</text>
</comment>
<dbReference type="AlphaFoldDB" id="A0AAJ0B4H4"/>
<dbReference type="EMBL" id="JAHMHR010000001">
    <property type="protein sequence ID" value="KAK1701484.1"/>
    <property type="molecule type" value="Genomic_DNA"/>
</dbReference>
<organism evidence="2 3">
    <name type="scientific">Colletotrichum godetiae</name>
    <dbReference type="NCBI Taxonomy" id="1209918"/>
    <lineage>
        <taxon>Eukaryota</taxon>
        <taxon>Fungi</taxon>
        <taxon>Dikarya</taxon>
        <taxon>Ascomycota</taxon>
        <taxon>Pezizomycotina</taxon>
        <taxon>Sordariomycetes</taxon>
        <taxon>Hypocreomycetidae</taxon>
        <taxon>Glomerellales</taxon>
        <taxon>Glomerellaceae</taxon>
        <taxon>Colletotrichum</taxon>
        <taxon>Colletotrichum acutatum species complex</taxon>
    </lineage>
</organism>
<dbReference type="InterPro" id="IPR029063">
    <property type="entry name" value="SAM-dependent_MTases_sf"/>
</dbReference>
<evidence type="ECO:0000313" key="2">
    <source>
        <dbReference type="EMBL" id="KAK1701484.1"/>
    </source>
</evidence>
<feature type="region of interest" description="Disordered" evidence="1">
    <location>
        <begin position="184"/>
        <end position="204"/>
    </location>
</feature>
<keyword evidence="3" id="KW-1185">Reference proteome</keyword>
<feature type="region of interest" description="Disordered" evidence="1">
    <location>
        <begin position="411"/>
        <end position="432"/>
    </location>
</feature>
<protein>
    <submittedName>
        <fullName evidence="2">Uncharacterized protein</fullName>
    </submittedName>
</protein>
<dbReference type="Proteomes" id="UP001224890">
    <property type="component" value="Unassembled WGS sequence"/>
</dbReference>
<accession>A0AAJ0B4H4</accession>
<evidence type="ECO:0000313" key="3">
    <source>
        <dbReference type="Proteomes" id="UP001224890"/>
    </source>
</evidence>
<feature type="compositionally biased region" description="Basic and acidic residues" evidence="1">
    <location>
        <begin position="16"/>
        <end position="28"/>
    </location>
</feature>
<dbReference type="PANTHER" id="PTHR39290:SF6">
    <property type="entry name" value="S-ADENOSYL-L-METHIONINE-DEPENDENT METHYLTRANSFERASES SUPERFAMILY PROTEIN"/>
    <property type="match status" value="1"/>
</dbReference>
<dbReference type="GeneID" id="85456040"/>
<proteinExistence type="predicted"/>
<gene>
    <name evidence="2" type="ORF">BDP55DRAFT_625701</name>
</gene>
<sequence>MLCKTKSFAISSASLHQEHFPQRPEKMPPKTTPKPGGGGTFTYCVGSNPPFTPEEYNKDPARRQRALDLLAKNDLYSATVVTFNLPERDTYVYHAMTAVRLAEVQRVVSMGGVNGLHAWYRDEEGKPLDPPPQADIQSYIQIFSPKTSTPQALKSHLANAKKSSIRHLSATHLLAHRYIHPSYSSPTSNPNLNAIPKSKNPHTSLPPNPSLDFWSWSALSLQYAGPTSSQPLQSHHVLPILMHHFGCATPTHEALSILRLLSAGRPIADIGSGNGYWTHMLRSYNLTVHAVDNLQSEWRTNWIADTIPSDGVTYLAQHAGGKDMVMLLVYPVVGGSVAGGTEGSFTRGLVEAYKGDTIAVVGTQNGNGYTGFRGMTMAEYMAREQPEWVKVVQIPLPSFAGKDEALFVFQRGERAPPRDEGLGKAEDGSKDA</sequence>
<name>A0AAJ0B4H4_9PEZI</name>